<dbReference type="AlphaFoldDB" id="A0A4R2RZV7"/>
<dbReference type="EMBL" id="SLXV01000012">
    <property type="protein sequence ID" value="TCP69158.1"/>
    <property type="molecule type" value="Genomic_DNA"/>
</dbReference>
<dbReference type="RefSeq" id="WP_165873681.1">
    <property type="nucleotide sequence ID" value="NZ_SLXV01000012.1"/>
</dbReference>
<evidence type="ECO:0000256" key="1">
    <source>
        <dbReference type="SAM" id="Phobius"/>
    </source>
</evidence>
<sequence>MAKKRKKELRVATVDEVGVLTRDIKGMSLWLAFVVVVGVTLGILSKSIL</sequence>
<organism evidence="2 3">
    <name type="scientific">Baia soyae</name>
    <dbReference type="NCBI Taxonomy" id="1544746"/>
    <lineage>
        <taxon>Bacteria</taxon>
        <taxon>Bacillati</taxon>
        <taxon>Bacillota</taxon>
        <taxon>Bacilli</taxon>
        <taxon>Bacillales</taxon>
        <taxon>Thermoactinomycetaceae</taxon>
        <taxon>Baia</taxon>
    </lineage>
</organism>
<comment type="caution">
    <text evidence="2">The sequence shown here is derived from an EMBL/GenBank/DDBJ whole genome shotgun (WGS) entry which is preliminary data.</text>
</comment>
<keyword evidence="1" id="KW-0472">Membrane</keyword>
<keyword evidence="3" id="KW-1185">Reference proteome</keyword>
<evidence type="ECO:0000313" key="3">
    <source>
        <dbReference type="Proteomes" id="UP000294746"/>
    </source>
</evidence>
<keyword evidence="1" id="KW-0812">Transmembrane</keyword>
<proteinExistence type="predicted"/>
<reference evidence="2 3" key="1">
    <citation type="submission" date="2019-03" db="EMBL/GenBank/DDBJ databases">
        <title>Genomic Encyclopedia of Type Strains, Phase IV (KMG-IV): sequencing the most valuable type-strain genomes for metagenomic binning, comparative biology and taxonomic classification.</title>
        <authorList>
            <person name="Goeker M."/>
        </authorList>
    </citation>
    <scope>NUCLEOTIDE SEQUENCE [LARGE SCALE GENOMIC DNA]</scope>
    <source>
        <strain evidence="2 3">DSM 46831</strain>
    </source>
</reference>
<evidence type="ECO:0000313" key="2">
    <source>
        <dbReference type="EMBL" id="TCP69158.1"/>
    </source>
</evidence>
<gene>
    <name evidence="2" type="ORF">EDD57_11222</name>
</gene>
<feature type="transmembrane region" description="Helical" evidence="1">
    <location>
        <begin position="29"/>
        <end position="48"/>
    </location>
</feature>
<name>A0A4R2RZV7_9BACL</name>
<accession>A0A4R2RZV7</accession>
<keyword evidence="1" id="KW-1133">Transmembrane helix</keyword>
<protein>
    <submittedName>
        <fullName evidence="2">Uncharacterized protein</fullName>
    </submittedName>
</protein>
<dbReference type="Proteomes" id="UP000294746">
    <property type="component" value="Unassembled WGS sequence"/>
</dbReference>